<feature type="domain" description="MgsA AAA+ ATPase C-terminal" evidence="1">
    <location>
        <begin position="13"/>
        <end position="115"/>
    </location>
</feature>
<dbReference type="Pfam" id="PF12002">
    <property type="entry name" value="MgsA_C"/>
    <property type="match status" value="1"/>
</dbReference>
<dbReference type="RefSeq" id="WP_242848550.1">
    <property type="nucleotide sequence ID" value="NZ_KN174161.1"/>
</dbReference>
<dbReference type="InterPro" id="IPR008921">
    <property type="entry name" value="DNA_pol3_clamp-load_cplx_C"/>
</dbReference>
<keyword evidence="3" id="KW-1185">Reference proteome</keyword>
<accession>A0A096CR15</accession>
<dbReference type="SUPFAM" id="SSF48019">
    <property type="entry name" value="post-AAA+ oligomerization domain-like"/>
    <property type="match status" value="1"/>
</dbReference>
<evidence type="ECO:0000313" key="3">
    <source>
        <dbReference type="Proteomes" id="UP000029585"/>
    </source>
</evidence>
<organism evidence="2 3">
    <name type="scientific">Flavonifractor plautii 1_3_50AFAA</name>
    <dbReference type="NCBI Taxonomy" id="742738"/>
    <lineage>
        <taxon>Bacteria</taxon>
        <taxon>Bacillati</taxon>
        <taxon>Bacillota</taxon>
        <taxon>Clostridia</taxon>
        <taxon>Eubacteriales</taxon>
        <taxon>Oscillospiraceae</taxon>
        <taxon>Flavonifractor</taxon>
    </lineage>
</organism>
<reference evidence="2 3" key="1">
    <citation type="submission" date="2011-08" db="EMBL/GenBank/DDBJ databases">
        <title>The Genome Sequence of Clostridium orbiscindens 1_3_50AFAA.</title>
        <authorList>
            <consortium name="The Broad Institute Genome Sequencing Platform"/>
            <person name="Earl A."/>
            <person name="Ward D."/>
            <person name="Feldgarden M."/>
            <person name="Gevers D."/>
            <person name="Daigneault M."/>
            <person name="Strauss J."/>
            <person name="Allen-Vercoe E."/>
            <person name="Young S.K."/>
            <person name="Zeng Q."/>
            <person name="Gargeya S."/>
            <person name="Fitzgerald M."/>
            <person name="Haas B."/>
            <person name="Abouelleil A."/>
            <person name="Alvarado L."/>
            <person name="Arachchi H.M."/>
            <person name="Berlin A."/>
            <person name="Brown A."/>
            <person name="Chapman S.B."/>
            <person name="Chen Z."/>
            <person name="Dunbar C."/>
            <person name="Freedman E."/>
            <person name="Gearin G."/>
            <person name="Gellesch M."/>
            <person name="Goldberg J."/>
            <person name="Griggs A."/>
            <person name="Gujja S."/>
            <person name="Heiman D."/>
            <person name="Howarth C."/>
            <person name="Larson L."/>
            <person name="Lui A."/>
            <person name="MacDonald P.J.P."/>
            <person name="Montmayeur A."/>
            <person name="Murphy C."/>
            <person name="Neiman D."/>
            <person name="Pearson M."/>
            <person name="Priest M."/>
            <person name="Roberts A."/>
            <person name="Saif S."/>
            <person name="Shea T."/>
            <person name="Shenoy N."/>
            <person name="Sisk P."/>
            <person name="Stolte C."/>
            <person name="Sykes S."/>
            <person name="Wortman J."/>
            <person name="Nusbaum C."/>
            <person name="Birren B."/>
        </authorList>
    </citation>
    <scope>NUCLEOTIDE SEQUENCE [LARGE SCALE GENOMIC DNA]</scope>
    <source>
        <strain evidence="2 3">1_3_50AFAA</strain>
    </source>
</reference>
<dbReference type="Gene3D" id="1.20.272.10">
    <property type="match status" value="1"/>
</dbReference>
<dbReference type="HOGENOM" id="CLU_103343_0_0_9"/>
<dbReference type="EMBL" id="ADLO01000010">
    <property type="protein sequence ID" value="KGF57232.1"/>
    <property type="molecule type" value="Genomic_DNA"/>
</dbReference>
<dbReference type="GO" id="GO:0006260">
    <property type="term" value="P:DNA replication"/>
    <property type="evidence" value="ECO:0007669"/>
    <property type="project" value="InterPro"/>
</dbReference>
<sequence length="161" mass="18526">MRAAYELYLTGEELTAYLWRRLLVISAEDVGLGEPMAPVVVDALHRSSRELSRDSSDYQLLFVHAVRYLCACRKERGSSVLASVVKRRIRRGDPFPLPDYVYDMHTLTGQERGRNIDHFLAEAACVRPGVRATAEELEETERWERELVALMKEEEAQQDRT</sequence>
<dbReference type="PATRIC" id="fig|742738.3.peg.348"/>
<dbReference type="InterPro" id="IPR021886">
    <property type="entry name" value="MgsA_C"/>
</dbReference>
<name>A0A096CR15_FLAPL</name>
<proteinExistence type="predicted"/>
<evidence type="ECO:0000313" key="2">
    <source>
        <dbReference type="EMBL" id="KGF57232.1"/>
    </source>
</evidence>
<evidence type="ECO:0000259" key="1">
    <source>
        <dbReference type="Pfam" id="PF12002"/>
    </source>
</evidence>
<dbReference type="Proteomes" id="UP000029585">
    <property type="component" value="Unassembled WGS sequence"/>
</dbReference>
<comment type="caution">
    <text evidence="2">The sequence shown here is derived from an EMBL/GenBank/DDBJ whole genome shotgun (WGS) entry which is preliminary data.</text>
</comment>
<gene>
    <name evidence="2" type="ORF">HMPREF9460_00330</name>
</gene>
<dbReference type="AlphaFoldDB" id="A0A096CR15"/>
<protein>
    <recommendedName>
        <fullName evidence="1">MgsA AAA+ ATPase C-terminal domain-containing protein</fullName>
    </recommendedName>
</protein>
<dbReference type="eggNOG" id="COG2256">
    <property type="taxonomic scope" value="Bacteria"/>
</dbReference>
<dbReference type="GO" id="GO:0003677">
    <property type="term" value="F:DNA binding"/>
    <property type="evidence" value="ECO:0007669"/>
    <property type="project" value="InterPro"/>
</dbReference>